<feature type="region of interest" description="Disordered" evidence="1">
    <location>
        <begin position="209"/>
        <end position="252"/>
    </location>
</feature>
<proteinExistence type="predicted"/>
<sequence>MNLIRMDPSYPQSLAASNCIYVYINHPLAIVVARSPYSGSIHIYLLLIYYLRSGRPWGPAATRPHRRKKGIKRVLGWHGKIKTNIIWPLSAPCPYKVAFFPKDSYGRKYHTECIHLSGYTHTLINLASSPAIILFTHSYKKTRTGAGTAKRRERNISAHPMENTSPTSLHHWPLASWVRHFSIHSVPASVQFPAQQYYTSHGAASAQSHLAANHRDAPPTAVASNLESPRTLFRPTVCREKTPLSRSSRPPQ</sequence>
<protein>
    <submittedName>
        <fullName evidence="2">Uncharacterized protein</fullName>
    </submittedName>
</protein>
<evidence type="ECO:0000313" key="3">
    <source>
        <dbReference type="Proteomes" id="UP000017861"/>
    </source>
</evidence>
<evidence type="ECO:0000256" key="1">
    <source>
        <dbReference type="SAM" id="MobiDB-lite"/>
    </source>
</evidence>
<evidence type="ECO:0000313" key="2">
    <source>
        <dbReference type="EMBL" id="ESS62116.1"/>
    </source>
</evidence>
<organism evidence="2 3">
    <name type="scientific">Trypanosoma cruzi Dm28c</name>
    <dbReference type="NCBI Taxonomy" id="1416333"/>
    <lineage>
        <taxon>Eukaryota</taxon>
        <taxon>Discoba</taxon>
        <taxon>Euglenozoa</taxon>
        <taxon>Kinetoplastea</taxon>
        <taxon>Metakinetoplastina</taxon>
        <taxon>Trypanosomatida</taxon>
        <taxon>Trypanosomatidae</taxon>
        <taxon>Trypanosoma</taxon>
        <taxon>Schizotrypanum</taxon>
    </lineage>
</organism>
<gene>
    <name evidence="2" type="ORF">TCDM_10239</name>
</gene>
<comment type="caution">
    <text evidence="2">The sequence shown here is derived from an EMBL/GenBank/DDBJ whole genome shotgun (WGS) entry which is preliminary data.</text>
</comment>
<dbReference type="EMBL" id="AYLP01000209">
    <property type="protein sequence ID" value="ESS62116.1"/>
    <property type="molecule type" value="Genomic_DNA"/>
</dbReference>
<dbReference type="Proteomes" id="UP000017861">
    <property type="component" value="Unassembled WGS sequence"/>
</dbReference>
<reference evidence="2 3" key="1">
    <citation type="journal article" date="2014" name="Genome Announc.">
        <title>Trypanosoma cruzi Clone Dm28c Draft Genome Sequence.</title>
        <authorList>
            <person name="Grisard E.C."/>
            <person name="Teixeira S.M."/>
            <person name="de Almeida L.G."/>
            <person name="Stoco P.H."/>
            <person name="Gerber A.L."/>
            <person name="Talavera-Lopez C."/>
            <person name="Lima O.C."/>
            <person name="Andersson B."/>
            <person name="de Vasconcelos A.T."/>
        </authorList>
    </citation>
    <scope>NUCLEOTIDE SEQUENCE [LARGE SCALE GENOMIC DNA]</scope>
    <source>
        <strain evidence="2 3">Dm28c</strain>
    </source>
</reference>
<dbReference type="AlphaFoldDB" id="V5D3T8"/>
<dbReference type="VEuPathDB" id="TriTrypDB:TCDM_10239"/>
<name>V5D3T8_TRYCR</name>
<accession>V5D3T8</accession>